<organism evidence="2 3">
    <name type="scientific">Nonomuraea maheshkhaliensis</name>
    <dbReference type="NCBI Taxonomy" id="419590"/>
    <lineage>
        <taxon>Bacteria</taxon>
        <taxon>Bacillati</taxon>
        <taxon>Actinomycetota</taxon>
        <taxon>Actinomycetes</taxon>
        <taxon>Streptosporangiales</taxon>
        <taxon>Streptosporangiaceae</taxon>
        <taxon>Nonomuraea</taxon>
    </lineage>
</organism>
<accession>A0ABN2FG73</accession>
<sequence length="86" mass="9084">MSKRSRRRRALPSGAPAWLPGFGPGEPHWGGDDDSPPDGPRGGQDGVREPRRPKPAPPALSVEAPPPEPPVHARDRSELLLESGGG</sequence>
<evidence type="ECO:0000313" key="3">
    <source>
        <dbReference type="Proteomes" id="UP001500064"/>
    </source>
</evidence>
<feature type="region of interest" description="Disordered" evidence="1">
    <location>
        <begin position="1"/>
        <end position="86"/>
    </location>
</feature>
<evidence type="ECO:0000313" key="2">
    <source>
        <dbReference type="EMBL" id="GAA1644524.1"/>
    </source>
</evidence>
<keyword evidence="3" id="KW-1185">Reference proteome</keyword>
<dbReference type="RefSeq" id="WP_346107978.1">
    <property type="nucleotide sequence ID" value="NZ_BAAAMU010000034.1"/>
</dbReference>
<dbReference type="Proteomes" id="UP001500064">
    <property type="component" value="Unassembled WGS sequence"/>
</dbReference>
<dbReference type="EMBL" id="BAAAMU010000034">
    <property type="protein sequence ID" value="GAA1644524.1"/>
    <property type="molecule type" value="Genomic_DNA"/>
</dbReference>
<comment type="caution">
    <text evidence="2">The sequence shown here is derived from an EMBL/GenBank/DDBJ whole genome shotgun (WGS) entry which is preliminary data.</text>
</comment>
<gene>
    <name evidence="2" type="ORF">GCM10009733_047040</name>
</gene>
<evidence type="ECO:0000256" key="1">
    <source>
        <dbReference type="SAM" id="MobiDB-lite"/>
    </source>
</evidence>
<name>A0ABN2FG73_9ACTN</name>
<protein>
    <submittedName>
        <fullName evidence="2">Uncharacterized protein</fullName>
    </submittedName>
</protein>
<reference evidence="2 3" key="1">
    <citation type="journal article" date="2019" name="Int. J. Syst. Evol. Microbiol.">
        <title>The Global Catalogue of Microorganisms (GCM) 10K type strain sequencing project: providing services to taxonomists for standard genome sequencing and annotation.</title>
        <authorList>
            <consortium name="The Broad Institute Genomics Platform"/>
            <consortium name="The Broad Institute Genome Sequencing Center for Infectious Disease"/>
            <person name="Wu L."/>
            <person name="Ma J."/>
        </authorList>
    </citation>
    <scope>NUCLEOTIDE SEQUENCE [LARGE SCALE GENOMIC DNA]</scope>
    <source>
        <strain evidence="2 3">JCM 13929</strain>
    </source>
</reference>
<proteinExistence type="predicted"/>
<feature type="compositionally biased region" description="Basic residues" evidence="1">
    <location>
        <begin position="1"/>
        <end position="10"/>
    </location>
</feature>